<evidence type="ECO:0000256" key="1">
    <source>
        <dbReference type="ARBA" id="ARBA00006850"/>
    </source>
</evidence>
<gene>
    <name evidence="3" type="ORF">L9F63_011473</name>
</gene>
<reference evidence="3" key="1">
    <citation type="journal article" date="2023" name="IScience">
        <title>Live-bearing cockroach genome reveals convergent evolutionary mechanisms linked to viviparity in insects and beyond.</title>
        <authorList>
            <person name="Fouks B."/>
            <person name="Harrison M.C."/>
            <person name="Mikhailova A.A."/>
            <person name="Marchal E."/>
            <person name="English S."/>
            <person name="Carruthers M."/>
            <person name="Jennings E.C."/>
            <person name="Chiamaka E.L."/>
            <person name="Frigard R.A."/>
            <person name="Pippel M."/>
            <person name="Attardo G.M."/>
            <person name="Benoit J.B."/>
            <person name="Bornberg-Bauer E."/>
            <person name="Tobe S.S."/>
        </authorList>
    </citation>
    <scope>NUCLEOTIDE SEQUENCE</scope>
    <source>
        <strain evidence="3">Stay&amp;Tobe</strain>
    </source>
</reference>
<dbReference type="AlphaFoldDB" id="A0AAD8EPI0"/>
<dbReference type="EMBL" id="JASPKZ010001593">
    <property type="protein sequence ID" value="KAJ9597671.1"/>
    <property type="molecule type" value="Genomic_DNA"/>
</dbReference>
<dbReference type="SMART" id="SM00651">
    <property type="entry name" value="Sm"/>
    <property type="match status" value="1"/>
</dbReference>
<dbReference type="GO" id="GO:0003723">
    <property type="term" value="F:RNA binding"/>
    <property type="evidence" value="ECO:0007669"/>
    <property type="project" value="InterPro"/>
</dbReference>
<dbReference type="PANTHER" id="PTHR10701:SF5">
    <property type="entry name" value="N-ALPHA-ACETYLTRANSFERASE 38, NATC AUXILIARY SUBUNIT"/>
    <property type="match status" value="1"/>
</dbReference>
<comment type="similarity">
    <text evidence="1">Belongs to the snRNP Sm proteins family.</text>
</comment>
<comment type="caution">
    <text evidence="3">The sequence shown here is derived from an EMBL/GenBank/DDBJ whole genome shotgun (WGS) entry which is preliminary data.</text>
</comment>
<dbReference type="InterPro" id="IPR047575">
    <property type="entry name" value="Sm"/>
</dbReference>
<dbReference type="GO" id="GO:0031417">
    <property type="term" value="C:NatC complex"/>
    <property type="evidence" value="ECO:0007669"/>
    <property type="project" value="InterPro"/>
</dbReference>
<sequence>MHGSPDSITAIETPPDSDVEKDIKVKNLTSLESETSGKQKLCSWLNKNFKIEMTDGRVLIGVFLCTDRDGNIILGSCGEYLKPEDVGVMEEPRILGLVMVPGRHIVSIHLDDTGYSGETM</sequence>
<dbReference type="PROSITE" id="PS52002">
    <property type="entry name" value="SM"/>
    <property type="match status" value="1"/>
</dbReference>
<dbReference type="InterPro" id="IPR050914">
    <property type="entry name" value="snRNP_SmB/NAA38-like"/>
</dbReference>
<protein>
    <recommendedName>
        <fullName evidence="2">Sm domain-containing protein</fullName>
    </recommendedName>
</protein>
<evidence type="ECO:0000313" key="3">
    <source>
        <dbReference type="EMBL" id="KAJ9597671.1"/>
    </source>
</evidence>
<proteinExistence type="inferred from homology"/>
<name>A0AAD8EPI0_DIPPU</name>
<dbReference type="InterPro" id="IPR034110">
    <property type="entry name" value="LSMD1_Sm"/>
</dbReference>
<dbReference type="CDD" id="cd06168">
    <property type="entry name" value="LSMD1"/>
    <property type="match status" value="1"/>
</dbReference>
<dbReference type="PANTHER" id="PTHR10701">
    <property type="entry name" value="SMALL NUCLEAR RIBONUCLEOPROTEIN-ASSOCIATED PROTEIN B AND N"/>
    <property type="match status" value="1"/>
</dbReference>
<dbReference type="FunFam" id="2.30.30.100:FF:000028">
    <property type="entry name" value="N-alpha-acetyltransferase 38, NatC auxiliary subunit"/>
    <property type="match status" value="1"/>
</dbReference>
<dbReference type="Gene3D" id="2.30.30.100">
    <property type="match status" value="1"/>
</dbReference>
<reference evidence="3" key="2">
    <citation type="submission" date="2023-05" db="EMBL/GenBank/DDBJ databases">
        <authorList>
            <person name="Fouks B."/>
        </authorList>
    </citation>
    <scope>NUCLEOTIDE SEQUENCE</scope>
    <source>
        <strain evidence="3">Stay&amp;Tobe</strain>
        <tissue evidence="3">Testes</tissue>
    </source>
</reference>
<organism evidence="3 4">
    <name type="scientific">Diploptera punctata</name>
    <name type="common">Pacific beetle cockroach</name>
    <dbReference type="NCBI Taxonomy" id="6984"/>
    <lineage>
        <taxon>Eukaryota</taxon>
        <taxon>Metazoa</taxon>
        <taxon>Ecdysozoa</taxon>
        <taxon>Arthropoda</taxon>
        <taxon>Hexapoda</taxon>
        <taxon>Insecta</taxon>
        <taxon>Pterygota</taxon>
        <taxon>Neoptera</taxon>
        <taxon>Polyneoptera</taxon>
        <taxon>Dictyoptera</taxon>
        <taxon>Blattodea</taxon>
        <taxon>Blaberoidea</taxon>
        <taxon>Blaberidae</taxon>
        <taxon>Diplopterinae</taxon>
        <taxon>Diploptera</taxon>
    </lineage>
</organism>
<accession>A0AAD8EPI0</accession>
<dbReference type="SUPFAM" id="SSF50182">
    <property type="entry name" value="Sm-like ribonucleoproteins"/>
    <property type="match status" value="1"/>
</dbReference>
<evidence type="ECO:0000259" key="2">
    <source>
        <dbReference type="PROSITE" id="PS52002"/>
    </source>
</evidence>
<feature type="domain" description="Sm" evidence="2">
    <location>
        <begin position="36"/>
        <end position="114"/>
    </location>
</feature>
<evidence type="ECO:0000313" key="4">
    <source>
        <dbReference type="Proteomes" id="UP001233999"/>
    </source>
</evidence>
<keyword evidence="4" id="KW-1185">Reference proteome</keyword>
<dbReference type="InterPro" id="IPR010920">
    <property type="entry name" value="LSM_dom_sf"/>
</dbReference>
<dbReference type="Proteomes" id="UP001233999">
    <property type="component" value="Unassembled WGS sequence"/>
</dbReference>
<dbReference type="Pfam" id="PF01423">
    <property type="entry name" value="LSM"/>
    <property type="match status" value="1"/>
</dbReference>
<dbReference type="InterPro" id="IPR001163">
    <property type="entry name" value="Sm_dom_euk/arc"/>
</dbReference>